<dbReference type="GO" id="GO:0005737">
    <property type="term" value="C:cytoplasm"/>
    <property type="evidence" value="ECO:0007669"/>
    <property type="project" value="UniProtKB-SubCell"/>
</dbReference>
<dbReference type="EMBL" id="NEXC01000037">
    <property type="protein sequence ID" value="PSN83096.1"/>
    <property type="molecule type" value="Genomic_DNA"/>
</dbReference>
<dbReference type="AlphaFoldDB" id="A0A2R6A9N3"/>
<evidence type="ECO:0000256" key="4">
    <source>
        <dbReference type="ARBA" id="ARBA00022679"/>
    </source>
</evidence>
<dbReference type="InterPro" id="IPR049704">
    <property type="entry name" value="Aminotrans_3_PPA_site"/>
</dbReference>
<dbReference type="GO" id="GO:0042450">
    <property type="term" value="P:L-arginine biosynthetic process via ornithine"/>
    <property type="evidence" value="ECO:0007669"/>
    <property type="project" value="UniProtKB-UniRule"/>
</dbReference>
<evidence type="ECO:0000256" key="1">
    <source>
        <dbReference type="ARBA" id="ARBA00022490"/>
    </source>
</evidence>
<comment type="function">
    <text evidence="6">Involved in both the arginine and lysine biosynthetic pathways.</text>
</comment>
<comment type="cofactor">
    <cofactor evidence="6">
        <name>pyridoxal 5'-phosphate</name>
        <dbReference type="ChEBI" id="CHEBI:597326"/>
    </cofactor>
    <text evidence="6">Binds 1 pyridoxal phosphate per subunit.</text>
</comment>
<accession>A0A2R6A9N3</accession>
<dbReference type="EC" id="2.6.1.118" evidence="6"/>
<comment type="caution">
    <text evidence="6">Lacks conserved residue(s) required for the propagation of feature annotation.</text>
</comment>
<dbReference type="GO" id="GO:0019878">
    <property type="term" value="P:lysine biosynthetic process via aminoadipic acid"/>
    <property type="evidence" value="ECO:0007669"/>
    <property type="project" value="UniProtKB-UniRule"/>
</dbReference>
<feature type="binding site" evidence="6">
    <location>
        <begin position="206"/>
        <end position="209"/>
    </location>
    <ligand>
        <name>pyridoxal 5'-phosphate</name>
        <dbReference type="ChEBI" id="CHEBI:597326"/>
    </ligand>
</feature>
<sequence length="385" mass="41672">MNYLLLTKSKGINIVRGEAQYVWDDSGKKYLDMNTCHGVAFLGHRNPTIVNALISQLSSIATLSTSFDTPVRDVMLEMLDHVKPKNSSHVFLLNSGSEAIEMCIKIARKATSRKKLIAIKNGFHGRTSGSLSLTWNPRYKIQFGELLTNVEHIDASQSSLSAIDEQTAAVFFEPVQGEGGVIPLEKEFVKALSEKCKEKGALLIADEVQSGFGRTGKVWAYEHFEVQPDVVVASKALGGGFPVSAVFAPEWVASKLEEGDHGSTFGGNPLACAAVAASCEVLIKDEVPAKASRMGELFKKRLNETIAQNRIVKSVRGLGLMIGVELRTNPAATLSDLQAQGVLALKAGLSVVRFLPPYMINEDDIEWAVNALARPLSKLAQTSCA</sequence>
<dbReference type="InterPro" id="IPR015421">
    <property type="entry name" value="PyrdxlP-dep_Trfase_major"/>
</dbReference>
<dbReference type="Gene3D" id="3.40.640.10">
    <property type="entry name" value="Type I PLP-dependent aspartate aminotransferase-like (Major domain)"/>
    <property type="match status" value="1"/>
</dbReference>
<dbReference type="Pfam" id="PF00202">
    <property type="entry name" value="Aminotran_3"/>
    <property type="match status" value="1"/>
</dbReference>
<comment type="caution">
    <text evidence="7">The sequence shown here is derived from an EMBL/GenBank/DDBJ whole genome shotgun (WGS) entry which is preliminary data.</text>
</comment>
<comment type="pathway">
    <text evidence="6">Amino-acid biosynthesis; L-arginine biosynthesis.</text>
</comment>
<dbReference type="InterPro" id="IPR015424">
    <property type="entry name" value="PyrdxlP-dep_Trfase"/>
</dbReference>
<keyword evidence="5 6" id="KW-0663">Pyridoxal phosphate</keyword>
<comment type="similarity">
    <text evidence="6">Belongs to the class-III pyridoxal-phosphate-dependent aminotransferase family. LysJ subfamily.</text>
</comment>
<comment type="pathway">
    <text evidence="6">Amino-acid biosynthesis; L-lysine biosynthesis via AAA pathway; L-lysine from L-alpha-aminoadipate (Thermus route): step 4/5.</text>
</comment>
<keyword evidence="6" id="KW-0457">Lysine biosynthesis</keyword>
<comment type="subunit">
    <text evidence="6">Homodimer.</text>
</comment>
<name>A0A2R6A9N3_9ARCH</name>
<evidence type="ECO:0000256" key="2">
    <source>
        <dbReference type="ARBA" id="ARBA00022576"/>
    </source>
</evidence>
<feature type="binding site" evidence="6">
    <location>
        <position position="263"/>
    </location>
    <ligand>
        <name>substrate</name>
    </ligand>
</feature>
<evidence type="ECO:0000313" key="8">
    <source>
        <dbReference type="Proteomes" id="UP000240880"/>
    </source>
</evidence>
<organism evidence="7 8">
    <name type="scientific">Candidatus Marsarchaeota G1 archaeon OSP_D</name>
    <dbReference type="NCBI Taxonomy" id="1978155"/>
    <lineage>
        <taxon>Archaea</taxon>
        <taxon>Candidatus Marsarchaeota</taxon>
        <taxon>Candidatus Marsarchaeota group 1</taxon>
    </lineage>
</organism>
<dbReference type="InterPro" id="IPR037537">
    <property type="entry name" value="LysJ"/>
</dbReference>
<evidence type="ECO:0000313" key="7">
    <source>
        <dbReference type="EMBL" id="PSN83096.1"/>
    </source>
</evidence>
<gene>
    <name evidence="6" type="primary">lysJ</name>
    <name evidence="7" type="ORF">B9Q01_05985</name>
</gene>
<proteinExistence type="inferred from homology"/>
<feature type="binding site" evidence="6">
    <location>
        <position position="123"/>
    </location>
    <ligand>
        <name>pyridoxal 5'-phosphate</name>
        <dbReference type="ChEBI" id="CHEBI:597326"/>
    </ligand>
</feature>
<dbReference type="Gene3D" id="3.90.1150.10">
    <property type="entry name" value="Aspartate Aminotransferase, domain 1"/>
    <property type="match status" value="1"/>
</dbReference>
<comment type="catalytic activity">
    <reaction evidence="6">
        <text>[amino-group carrier protein]-C-terminal-gamma-(L-ornithyl)-L-glutamate + 2-oxoglutarate = [amino-group carrier protein]-C-terminal-gamma-(L-glutamyl-5-semialdehyde)-L-glutamate + L-glutamate</text>
        <dbReference type="Rhea" id="RHEA:52672"/>
        <dbReference type="Rhea" id="RHEA-COMP:13327"/>
        <dbReference type="Rhea" id="RHEA-COMP:13328"/>
        <dbReference type="ChEBI" id="CHEBI:16810"/>
        <dbReference type="ChEBI" id="CHEBI:29985"/>
        <dbReference type="ChEBI" id="CHEBI:136761"/>
        <dbReference type="ChEBI" id="CHEBI:136763"/>
        <dbReference type="EC" id="2.6.1.124"/>
    </reaction>
</comment>
<dbReference type="InterPro" id="IPR005814">
    <property type="entry name" value="Aminotrans_3"/>
</dbReference>
<evidence type="ECO:0000256" key="3">
    <source>
        <dbReference type="ARBA" id="ARBA00022605"/>
    </source>
</evidence>
<feature type="binding site" evidence="6">
    <location>
        <position position="126"/>
    </location>
    <ligand>
        <name>substrate</name>
    </ligand>
</feature>
<dbReference type="Proteomes" id="UP000240880">
    <property type="component" value="Unassembled WGS sequence"/>
</dbReference>
<dbReference type="GO" id="GO:0030170">
    <property type="term" value="F:pyridoxal phosphate binding"/>
    <property type="evidence" value="ECO:0007669"/>
    <property type="project" value="InterPro"/>
</dbReference>
<dbReference type="UniPathway" id="UPA00068"/>
<dbReference type="EC" id="2.6.1.124" evidence="6"/>
<evidence type="ECO:0000256" key="5">
    <source>
        <dbReference type="ARBA" id="ARBA00022898"/>
    </source>
</evidence>
<feature type="modified residue" description="N6-(pyridoxal phosphate)lysine" evidence="6">
    <location>
        <position position="235"/>
    </location>
</feature>
<dbReference type="GO" id="GO:0042802">
    <property type="term" value="F:identical protein binding"/>
    <property type="evidence" value="ECO:0007669"/>
    <property type="project" value="TreeGrafter"/>
</dbReference>
<keyword evidence="2 6" id="KW-0032">Aminotransferase</keyword>
<feature type="binding site" evidence="6">
    <location>
        <position position="264"/>
    </location>
    <ligand>
        <name>pyridoxal 5'-phosphate</name>
        <dbReference type="ChEBI" id="CHEBI:597326"/>
    </ligand>
</feature>
<comment type="catalytic activity">
    <reaction evidence="6">
        <text>[amino-group carrier protein]-C-terminal-gamma-(L-lysyl)-L-glutamate + 2-oxoglutarate = [amino-group carrier protein]-C-terminal-N-(1-carboxy-5-oxopentan-1-yl)-L-glutamine + L-glutamate</text>
        <dbReference type="Rhea" id="RHEA:41952"/>
        <dbReference type="Rhea" id="RHEA-COMP:9714"/>
        <dbReference type="Rhea" id="RHEA-COMP:9715"/>
        <dbReference type="ChEBI" id="CHEBI:16810"/>
        <dbReference type="ChEBI" id="CHEBI:29985"/>
        <dbReference type="ChEBI" id="CHEBI:78501"/>
        <dbReference type="ChEBI" id="CHEBI:78526"/>
        <dbReference type="EC" id="2.6.1.118"/>
    </reaction>
</comment>
<comment type="subcellular location">
    <subcellularLocation>
        <location evidence="6">Cytoplasm</location>
    </subcellularLocation>
</comment>
<evidence type="ECO:0000256" key="6">
    <source>
        <dbReference type="HAMAP-Rule" id="MF_02084"/>
    </source>
</evidence>
<dbReference type="InterPro" id="IPR015422">
    <property type="entry name" value="PyrdxlP-dep_Trfase_small"/>
</dbReference>
<dbReference type="PROSITE" id="PS00600">
    <property type="entry name" value="AA_TRANSFER_CLASS_3"/>
    <property type="match status" value="1"/>
</dbReference>
<dbReference type="SUPFAM" id="SSF53383">
    <property type="entry name" value="PLP-dependent transferases"/>
    <property type="match status" value="1"/>
</dbReference>
<dbReference type="GO" id="GO:0008483">
    <property type="term" value="F:transaminase activity"/>
    <property type="evidence" value="ECO:0007669"/>
    <property type="project" value="UniProtKB-UniRule"/>
</dbReference>
<dbReference type="FunFam" id="3.40.640.10:FF:000004">
    <property type="entry name" value="Acetylornithine aminotransferase"/>
    <property type="match status" value="1"/>
</dbReference>
<keyword evidence="6" id="KW-0055">Arginine biosynthesis</keyword>
<dbReference type="HAMAP" id="MF_02084">
    <property type="entry name" value="LysJ_aminotrans_3"/>
    <property type="match status" value="1"/>
</dbReference>
<keyword evidence="1 6" id="KW-0963">Cytoplasm</keyword>
<protein>
    <recommendedName>
        <fullName evidence="6">Putative [LysW]-aminoadipate semialdehyde/glutamate semialdehyde transaminase</fullName>
        <ecNumber evidence="6">2.6.1.118</ecNumber>
        <ecNumber evidence="6">2.6.1.124</ecNumber>
    </recommendedName>
</protein>
<dbReference type="InterPro" id="IPR050103">
    <property type="entry name" value="Class-III_PLP-dep_AT"/>
</dbReference>
<keyword evidence="4 6" id="KW-0808">Transferase</keyword>
<reference evidence="7 8" key="1">
    <citation type="submission" date="2017-04" db="EMBL/GenBank/DDBJ databases">
        <title>Novel microbial lineages endemic to geothermal iron-oxide mats fill important gaps in the evolutionary history of Archaea.</title>
        <authorList>
            <person name="Jay Z.J."/>
            <person name="Beam J.P."/>
            <person name="Dlakic M."/>
            <person name="Rusch D.B."/>
            <person name="Kozubal M.A."/>
            <person name="Inskeep W.P."/>
        </authorList>
    </citation>
    <scope>NUCLEOTIDE SEQUENCE [LARGE SCALE GENOMIC DNA]</scope>
    <source>
        <strain evidence="7">OSP_D</strain>
    </source>
</reference>
<keyword evidence="3 6" id="KW-0028">Amino-acid biosynthesis</keyword>
<dbReference type="PIRSF" id="PIRSF000521">
    <property type="entry name" value="Transaminase_4ab_Lys_Orn"/>
    <property type="match status" value="1"/>
</dbReference>
<dbReference type="PANTHER" id="PTHR11986:SF79">
    <property type="entry name" value="ACETYLORNITHINE AMINOTRANSFERASE, MITOCHONDRIAL"/>
    <property type="match status" value="1"/>
</dbReference>
<dbReference type="UniPathway" id="UPA00033">
    <property type="reaction ID" value="UER00038"/>
</dbReference>
<dbReference type="CDD" id="cd00610">
    <property type="entry name" value="OAT_like"/>
    <property type="match status" value="1"/>
</dbReference>
<dbReference type="PANTHER" id="PTHR11986">
    <property type="entry name" value="AMINOTRANSFERASE CLASS III"/>
    <property type="match status" value="1"/>
</dbReference>